<dbReference type="Proteomes" id="UP000192277">
    <property type="component" value="Unassembled WGS sequence"/>
</dbReference>
<dbReference type="InterPro" id="IPR014756">
    <property type="entry name" value="Ig_E-set"/>
</dbReference>
<dbReference type="NCBIfam" id="TIGR04183">
    <property type="entry name" value="Por_Secre_tail"/>
    <property type="match status" value="1"/>
</dbReference>
<feature type="domain" description="IPT/TIG" evidence="1">
    <location>
        <begin position="284"/>
        <end position="348"/>
    </location>
</feature>
<evidence type="ECO:0000259" key="1">
    <source>
        <dbReference type="Pfam" id="PF01833"/>
    </source>
</evidence>
<accession>A0ABX3P6K0</accession>
<dbReference type="SUPFAM" id="SSF81296">
    <property type="entry name" value="E set domains"/>
    <property type="match status" value="4"/>
</dbReference>
<sequence>MTANSFHTDTIPADSPRVISFTPTSGTKGTVVTIFGSHFTGAFAARFGSVLADSIIIYSDTVIKAIVGNGATGSVSVITPNGISSKPGFTFIQDTVPVCDSPRIVSFSPTSGRKGTPVIIFGAHFTGATAARFGGVLADSIIVLNDSTIRAIVGNGATGSVSVTTPCGAASKPGFTYIIDTAQIPDSARPHIYSFSPTSARQGTLVTIVGNNLRYANAVLFGGVNAGSYSVYGDTVIKARVGAGASGNVVVNTIYSGLAFKNGFTYIPDSTSVPDTTVHDSIPPHIYRFNPTHAKRGDTVYIFGHYFLHAIAVNFGGIPANRFTVLSDTLIRAVVDTGATGAVSVISSIGLSAKNGFIYIPDSTHTPDSLARVVVYNSNAAINSKLFALYPNPASGYVIWQQPATDHITQLQLIDINGRIVKTLSLGKSMVQTTIPVSGLPTGMYKLVWSDGKNKLTKSLLIK</sequence>
<dbReference type="EMBL" id="LWBO01000001">
    <property type="protein sequence ID" value="OQP55341.1"/>
    <property type="molecule type" value="Genomic_DNA"/>
</dbReference>
<dbReference type="Pfam" id="PF18962">
    <property type="entry name" value="Por_Secre_tail"/>
    <property type="match status" value="1"/>
</dbReference>
<protein>
    <recommendedName>
        <fullName evidence="5">Cell surface receptor IPT/TIG domain protein</fullName>
    </recommendedName>
</protein>
<dbReference type="Gene3D" id="2.60.40.10">
    <property type="entry name" value="Immunoglobulins"/>
    <property type="match status" value="4"/>
</dbReference>
<evidence type="ECO:0008006" key="5">
    <source>
        <dbReference type="Google" id="ProtNLM"/>
    </source>
</evidence>
<feature type="domain" description="IPT/TIG" evidence="1">
    <location>
        <begin position="16"/>
        <end position="79"/>
    </location>
</feature>
<dbReference type="Pfam" id="PF01833">
    <property type="entry name" value="TIG"/>
    <property type="match status" value="4"/>
</dbReference>
<proteinExistence type="predicted"/>
<dbReference type="InterPro" id="IPR002909">
    <property type="entry name" value="IPT_dom"/>
</dbReference>
<feature type="domain" description="IPT/TIG" evidence="1">
    <location>
        <begin position="190"/>
        <end position="261"/>
    </location>
</feature>
<dbReference type="InterPro" id="IPR026444">
    <property type="entry name" value="Secre_tail"/>
</dbReference>
<evidence type="ECO:0000259" key="2">
    <source>
        <dbReference type="Pfam" id="PF18962"/>
    </source>
</evidence>
<dbReference type="InterPro" id="IPR013783">
    <property type="entry name" value="Ig-like_fold"/>
</dbReference>
<keyword evidence="4" id="KW-1185">Reference proteome</keyword>
<gene>
    <name evidence="3" type="ORF">A4D02_03260</name>
</gene>
<reference evidence="3 4" key="1">
    <citation type="submission" date="2016-04" db="EMBL/GenBank/DDBJ databases">
        <authorList>
            <person name="Chen L."/>
            <person name="Zhuang W."/>
            <person name="Wang G."/>
        </authorList>
    </citation>
    <scope>NUCLEOTIDE SEQUENCE [LARGE SCALE GENOMIC DNA]</scope>
    <source>
        <strain evidence="4">GR20</strain>
    </source>
</reference>
<feature type="domain" description="Secretion system C-terminal sorting" evidence="2">
    <location>
        <begin position="389"/>
        <end position="462"/>
    </location>
</feature>
<evidence type="ECO:0000313" key="3">
    <source>
        <dbReference type="EMBL" id="OQP55341.1"/>
    </source>
</evidence>
<organism evidence="3 4">
    <name type="scientific">Niastella koreensis</name>
    <dbReference type="NCBI Taxonomy" id="354356"/>
    <lineage>
        <taxon>Bacteria</taxon>
        <taxon>Pseudomonadati</taxon>
        <taxon>Bacteroidota</taxon>
        <taxon>Chitinophagia</taxon>
        <taxon>Chitinophagales</taxon>
        <taxon>Chitinophagaceae</taxon>
        <taxon>Niastella</taxon>
    </lineage>
</organism>
<feature type="domain" description="IPT/TIG" evidence="1">
    <location>
        <begin position="102"/>
        <end position="167"/>
    </location>
</feature>
<evidence type="ECO:0000313" key="4">
    <source>
        <dbReference type="Proteomes" id="UP000192277"/>
    </source>
</evidence>
<name>A0ABX3P6K0_9BACT</name>
<comment type="caution">
    <text evidence="3">The sequence shown here is derived from an EMBL/GenBank/DDBJ whole genome shotgun (WGS) entry which is preliminary data.</text>
</comment>